<sequence length="132" mass="14552">MAEEAPLEPQPAPPAPAAEDGGFVKLFLRLIDDVERFIRAELRLWRAQVYERLRQARTAIILIVAGFLIAQSAFIAFLVGLLIILRQEAQLSPALATLIVVGTALLIAGGMIQVAILKIKKLTEIREKADRK</sequence>
<keyword evidence="1" id="KW-0812">Transmembrane</keyword>
<reference evidence="2" key="1">
    <citation type="submission" date="2023-07" db="EMBL/GenBank/DDBJ databases">
        <authorList>
            <person name="Kim M.K."/>
        </authorList>
    </citation>
    <scope>NUCLEOTIDE SEQUENCE</scope>
    <source>
        <strain evidence="2">CA1-15</strain>
    </source>
</reference>
<dbReference type="InterPro" id="IPR009937">
    <property type="entry name" value="Phage_holin_3_6"/>
</dbReference>
<gene>
    <name evidence="2" type="ORF">Q5H94_02515</name>
</gene>
<protein>
    <submittedName>
        <fullName evidence="2">Phage holin family protein</fullName>
    </submittedName>
</protein>
<evidence type="ECO:0000256" key="1">
    <source>
        <dbReference type="SAM" id="Phobius"/>
    </source>
</evidence>
<keyword evidence="1" id="KW-0472">Membrane</keyword>
<dbReference type="EMBL" id="JAUQSZ010000001">
    <property type="protein sequence ID" value="MDO7841188.1"/>
    <property type="molecule type" value="Genomic_DNA"/>
</dbReference>
<keyword evidence="3" id="KW-1185">Reference proteome</keyword>
<feature type="transmembrane region" description="Helical" evidence="1">
    <location>
        <begin position="91"/>
        <end position="117"/>
    </location>
</feature>
<name>A0ABT8ZV99_9SPHN</name>
<comment type="caution">
    <text evidence="2">The sequence shown here is derived from an EMBL/GenBank/DDBJ whole genome shotgun (WGS) entry which is preliminary data.</text>
</comment>
<dbReference type="Pfam" id="PF07332">
    <property type="entry name" value="Phage_holin_3_6"/>
    <property type="match status" value="1"/>
</dbReference>
<dbReference type="Proteomes" id="UP001176468">
    <property type="component" value="Unassembled WGS sequence"/>
</dbReference>
<evidence type="ECO:0000313" key="2">
    <source>
        <dbReference type="EMBL" id="MDO7841188.1"/>
    </source>
</evidence>
<dbReference type="RefSeq" id="WP_304559623.1">
    <property type="nucleotide sequence ID" value="NZ_JAUQSZ010000001.1"/>
</dbReference>
<proteinExistence type="predicted"/>
<accession>A0ABT8ZV99</accession>
<keyword evidence="1" id="KW-1133">Transmembrane helix</keyword>
<evidence type="ECO:0000313" key="3">
    <source>
        <dbReference type="Proteomes" id="UP001176468"/>
    </source>
</evidence>
<feature type="transmembrane region" description="Helical" evidence="1">
    <location>
        <begin position="60"/>
        <end position="85"/>
    </location>
</feature>
<organism evidence="2 3">
    <name type="scientific">Sphingomonas immobilis</name>
    <dbReference type="NCBI Taxonomy" id="3063997"/>
    <lineage>
        <taxon>Bacteria</taxon>
        <taxon>Pseudomonadati</taxon>
        <taxon>Pseudomonadota</taxon>
        <taxon>Alphaproteobacteria</taxon>
        <taxon>Sphingomonadales</taxon>
        <taxon>Sphingomonadaceae</taxon>
        <taxon>Sphingomonas</taxon>
    </lineage>
</organism>